<proteinExistence type="predicted"/>
<evidence type="ECO:0000256" key="2">
    <source>
        <dbReference type="PIRSR" id="PIRSR600246-2"/>
    </source>
</evidence>
<dbReference type="GO" id="GO:0005737">
    <property type="term" value="C:cytoplasm"/>
    <property type="evidence" value="ECO:0007669"/>
    <property type="project" value="TreeGrafter"/>
</dbReference>
<gene>
    <name evidence="4" type="ORF">CBF35_07275</name>
</gene>
<comment type="caution">
    <text evidence="4">The sequence shown here is derived from an EMBL/GenBank/DDBJ whole genome shotgun (WGS) entry which is preliminary data.</text>
</comment>
<dbReference type="CDD" id="cd04513">
    <property type="entry name" value="Glycosylasparaginase"/>
    <property type="match status" value="1"/>
</dbReference>
<dbReference type="PANTHER" id="PTHR10188:SF6">
    <property type="entry name" value="N(4)-(BETA-N-ACETYLGLUCOSAMINYL)-L-ASPARAGINASE"/>
    <property type="match status" value="1"/>
</dbReference>
<name>A0A429ZPX3_9ENTE</name>
<feature type="binding site" evidence="2">
    <location>
        <begin position="179"/>
        <end position="182"/>
    </location>
    <ligand>
        <name>substrate</name>
    </ligand>
</feature>
<dbReference type="RefSeq" id="WP_126779601.1">
    <property type="nucleotide sequence ID" value="NZ_NGJU01000009.1"/>
</dbReference>
<dbReference type="GeneID" id="98568166"/>
<dbReference type="EMBL" id="NGJU01000009">
    <property type="protein sequence ID" value="RST95763.1"/>
    <property type="molecule type" value="Genomic_DNA"/>
</dbReference>
<dbReference type="Pfam" id="PF01112">
    <property type="entry name" value="Asparaginase_2"/>
    <property type="match status" value="1"/>
</dbReference>
<dbReference type="SUPFAM" id="SSF56235">
    <property type="entry name" value="N-terminal nucleophile aminohydrolases (Ntn hydrolases)"/>
    <property type="match status" value="1"/>
</dbReference>
<feature type="binding site" evidence="2">
    <location>
        <begin position="202"/>
        <end position="205"/>
    </location>
    <ligand>
        <name>substrate</name>
    </ligand>
</feature>
<dbReference type="AlphaFoldDB" id="A0A429ZPX3"/>
<evidence type="ECO:0000256" key="1">
    <source>
        <dbReference type="PIRSR" id="PIRSR600246-1"/>
    </source>
</evidence>
<keyword evidence="5" id="KW-1185">Reference proteome</keyword>
<accession>A0A429ZPX3</accession>
<dbReference type="Proteomes" id="UP000287239">
    <property type="component" value="Unassembled WGS sequence"/>
</dbReference>
<dbReference type="PANTHER" id="PTHR10188">
    <property type="entry name" value="L-ASPARAGINASE"/>
    <property type="match status" value="1"/>
</dbReference>
<dbReference type="Gene3D" id="3.60.20.30">
    <property type="entry name" value="(Glycosyl)asparaginase"/>
    <property type="match status" value="1"/>
</dbReference>
<dbReference type="InterPro" id="IPR029055">
    <property type="entry name" value="Ntn_hydrolases_N"/>
</dbReference>
<evidence type="ECO:0000256" key="3">
    <source>
        <dbReference type="PIRSR" id="PIRSR600246-3"/>
    </source>
</evidence>
<protein>
    <submittedName>
        <fullName evidence="4">N(4)-(Beta-N-acetylglucosaminyl)-L-asparaginase</fullName>
    </submittedName>
</protein>
<dbReference type="InterPro" id="IPR000246">
    <property type="entry name" value="Peptidase_T2"/>
</dbReference>
<sequence length="321" mass="34178">MAYGLIATWRMAYEGISHSMAGLTKGGTATQAVVEAIKMVEDYPYYKSVGYGGLPNEVGIVELDAAFMNGDNYDIGAVAGSIHVKNPIAVAEKLSHERFNSFLVGDGVGKYATKEGFEIQNMLTERANQTWQLRLKEISENNLNPYNGHDTIGMVGLDQAGSMVAGTSSSGLFMKKVGRVGDSPLSGSGFYVDSEIGGATATGLGEDLMKGCLSYETVRLMGTGLDPQTAVNQAMGEFSQKLQAKKGKVGAFSLVCMNTQGEWGVATNVEFSFVVGNHLSEPRIYIATPVTGSQLPKIEVASEEWLAAYATRIKAPIGGIK</sequence>
<evidence type="ECO:0000313" key="5">
    <source>
        <dbReference type="Proteomes" id="UP000287239"/>
    </source>
</evidence>
<feature type="active site" description="Nucleophile" evidence="1">
    <location>
        <position position="151"/>
    </location>
</feature>
<dbReference type="GO" id="GO:0016811">
    <property type="term" value="F:hydrolase activity, acting on carbon-nitrogen (but not peptide) bonds, in linear amides"/>
    <property type="evidence" value="ECO:0007669"/>
    <property type="project" value="UniProtKB-ARBA"/>
</dbReference>
<feature type="site" description="Cleavage; by autolysis" evidence="3">
    <location>
        <begin position="150"/>
        <end position="151"/>
    </location>
</feature>
<dbReference type="OrthoDB" id="9780217at2"/>
<organism evidence="4 5">
    <name type="scientific">Vagococcus salmoninarum</name>
    <dbReference type="NCBI Taxonomy" id="2739"/>
    <lineage>
        <taxon>Bacteria</taxon>
        <taxon>Bacillati</taxon>
        <taxon>Bacillota</taxon>
        <taxon>Bacilli</taxon>
        <taxon>Lactobacillales</taxon>
        <taxon>Enterococcaceae</taxon>
        <taxon>Vagococcus</taxon>
    </lineage>
</organism>
<evidence type="ECO:0000313" key="4">
    <source>
        <dbReference type="EMBL" id="RST95763.1"/>
    </source>
</evidence>
<reference evidence="4 5" key="1">
    <citation type="submission" date="2017-05" db="EMBL/GenBank/DDBJ databases">
        <title>Vagococcus spp. assemblies.</title>
        <authorList>
            <person name="Gulvik C.A."/>
        </authorList>
    </citation>
    <scope>NUCLEOTIDE SEQUENCE [LARGE SCALE GENOMIC DNA]</scope>
    <source>
        <strain evidence="4 5">NCFB 2777</strain>
    </source>
</reference>